<gene>
    <name evidence="1" type="ordered locus">Ppha_1824</name>
</gene>
<sequence length="184" mass="21053">MSELEKLLAWGDLPVPEVLHQLPHQQQQEVATWAINIISNKTEGLDDLYNAISMIVKFIPNFMVIPLMVEHIRPRIAAEVCIKMGIDQATGYANDLPLEYFSAVSKHLDAEMMARILEKMKRHTVEKFIHHELQQCQTRVLDIAIHLNQQLLEIVAKLVALPEPSTDHDNNPHEAVIEKIRAMQ</sequence>
<dbReference type="Proteomes" id="UP000002724">
    <property type="component" value="Chromosome"/>
</dbReference>
<organism evidence="1 2">
    <name type="scientific">Pelodictyon phaeoclathratiforme (strain DSM 5477 / BU-1)</name>
    <dbReference type="NCBI Taxonomy" id="324925"/>
    <lineage>
        <taxon>Bacteria</taxon>
        <taxon>Pseudomonadati</taxon>
        <taxon>Chlorobiota</taxon>
        <taxon>Chlorobiia</taxon>
        <taxon>Chlorobiales</taxon>
        <taxon>Chlorobiaceae</taxon>
        <taxon>Chlorobium/Pelodictyon group</taxon>
        <taxon>Pelodictyon</taxon>
    </lineage>
</organism>
<dbReference type="RefSeq" id="WP_012508539.1">
    <property type="nucleotide sequence ID" value="NC_011060.1"/>
</dbReference>
<keyword evidence="2" id="KW-1185">Reference proteome</keyword>
<dbReference type="AlphaFoldDB" id="B4SBK1"/>
<accession>B4SBK1</accession>
<proteinExistence type="predicted"/>
<dbReference type="SUPFAM" id="SSF158791">
    <property type="entry name" value="MgtE N-terminal domain-like"/>
    <property type="match status" value="1"/>
</dbReference>
<dbReference type="KEGG" id="pph:Ppha_1824"/>
<evidence type="ECO:0000313" key="2">
    <source>
        <dbReference type="Proteomes" id="UP000002724"/>
    </source>
</evidence>
<dbReference type="EMBL" id="CP001110">
    <property type="protein sequence ID" value="ACF44055.1"/>
    <property type="molecule type" value="Genomic_DNA"/>
</dbReference>
<reference evidence="1 2" key="1">
    <citation type="submission" date="2008-06" db="EMBL/GenBank/DDBJ databases">
        <title>Complete sequence of Pelodictyon phaeoclathratiforme BU-1.</title>
        <authorList>
            <consortium name="US DOE Joint Genome Institute"/>
            <person name="Lucas S."/>
            <person name="Copeland A."/>
            <person name="Lapidus A."/>
            <person name="Glavina del Rio T."/>
            <person name="Dalin E."/>
            <person name="Tice H."/>
            <person name="Bruce D."/>
            <person name="Goodwin L."/>
            <person name="Pitluck S."/>
            <person name="Schmutz J."/>
            <person name="Larimer F."/>
            <person name="Land M."/>
            <person name="Hauser L."/>
            <person name="Kyrpides N."/>
            <person name="Mikhailova N."/>
            <person name="Liu Z."/>
            <person name="Li T."/>
            <person name="Zhao F."/>
            <person name="Overmann J."/>
            <person name="Bryant D.A."/>
            <person name="Richardson P."/>
        </authorList>
    </citation>
    <scope>NUCLEOTIDE SEQUENCE [LARGE SCALE GENOMIC DNA]</scope>
    <source>
        <strain evidence="2">DSM 5477 / BU-1</strain>
    </source>
</reference>
<protein>
    <submittedName>
        <fullName evidence="1">Uncharacterized protein</fullName>
    </submittedName>
</protein>
<dbReference type="OrthoDB" id="594633at2"/>
<evidence type="ECO:0000313" key="1">
    <source>
        <dbReference type="EMBL" id="ACF44055.1"/>
    </source>
</evidence>
<name>B4SBK1_PELPB</name>
<dbReference type="HOGENOM" id="CLU_1466980_0_0_10"/>
<dbReference type="eggNOG" id="ENOG5033NAF">
    <property type="taxonomic scope" value="Bacteria"/>
</dbReference>